<keyword evidence="2" id="KW-1185">Reference proteome</keyword>
<sequence length="223" mass="25744">MPIIEEIRDLVADVRIRSVNPRDPVHVKSQPESWRCIGVGNSAAVFQPKSYPNVAVKIYAPEFESICAKEADIYEQLGENEYFPRYYGRGERFLAIEYKPGKNLYDCLLQGVEIPEQVIFDVDQAIAYAQERGLNPSDIHVKNVLVHNGRGYLVDVSDYRKQGDCTRWPDLKRAYYDYYQDLYRPGLSIPSWVLETIRKWYKSPEGGSSNIGAFAERVIKMFF</sequence>
<gene>
    <name evidence="1" type="ORF">C7459_10361</name>
</gene>
<dbReference type="Gene3D" id="1.10.510.10">
    <property type="entry name" value="Transferase(Phosphotransferase) domain 1"/>
    <property type="match status" value="1"/>
</dbReference>
<organism evidence="1 2">
    <name type="scientific">Tumebacillus permanentifrigoris</name>
    <dbReference type="NCBI Taxonomy" id="378543"/>
    <lineage>
        <taxon>Bacteria</taxon>
        <taxon>Bacillati</taxon>
        <taxon>Bacillota</taxon>
        <taxon>Bacilli</taxon>
        <taxon>Bacillales</taxon>
        <taxon>Alicyclobacillaceae</taxon>
        <taxon>Tumebacillus</taxon>
    </lineage>
</organism>
<dbReference type="OrthoDB" id="529320at2"/>
<evidence type="ECO:0000313" key="2">
    <source>
        <dbReference type="Proteomes" id="UP000245634"/>
    </source>
</evidence>
<dbReference type="EMBL" id="QGGL01000003">
    <property type="protein sequence ID" value="PWK15525.1"/>
    <property type="molecule type" value="Genomic_DNA"/>
</dbReference>
<dbReference type="PANTHER" id="PTHR37171:SF1">
    <property type="entry name" value="SERINE_THREONINE-PROTEIN KINASE YRZF-RELATED"/>
    <property type="match status" value="1"/>
</dbReference>
<dbReference type="GO" id="GO:0016301">
    <property type="term" value="F:kinase activity"/>
    <property type="evidence" value="ECO:0007669"/>
    <property type="project" value="UniProtKB-KW"/>
</dbReference>
<keyword evidence="1" id="KW-0808">Transferase</keyword>
<dbReference type="InterPro" id="IPR011009">
    <property type="entry name" value="Kinase-like_dom_sf"/>
</dbReference>
<dbReference type="AlphaFoldDB" id="A0A316DC34"/>
<proteinExistence type="predicted"/>
<dbReference type="InterPro" id="IPR052396">
    <property type="entry name" value="Meiotic_Drive_Suppr_Kinase"/>
</dbReference>
<dbReference type="PANTHER" id="PTHR37171">
    <property type="entry name" value="SERINE/THREONINE-PROTEIN KINASE YRZF-RELATED"/>
    <property type="match status" value="1"/>
</dbReference>
<evidence type="ECO:0000313" key="1">
    <source>
        <dbReference type="EMBL" id="PWK15525.1"/>
    </source>
</evidence>
<dbReference type="RefSeq" id="WP_109686654.1">
    <property type="nucleotide sequence ID" value="NZ_QGGL01000003.1"/>
</dbReference>
<name>A0A316DC34_9BACL</name>
<dbReference type="Proteomes" id="UP000245634">
    <property type="component" value="Unassembled WGS sequence"/>
</dbReference>
<keyword evidence="1" id="KW-0418">Kinase</keyword>
<protein>
    <submittedName>
        <fullName evidence="1">Putative Ser/Thr protein kinase</fullName>
    </submittedName>
</protein>
<reference evidence="1 2" key="1">
    <citation type="submission" date="2018-05" db="EMBL/GenBank/DDBJ databases">
        <title>Genomic Encyclopedia of Type Strains, Phase IV (KMG-IV): sequencing the most valuable type-strain genomes for metagenomic binning, comparative biology and taxonomic classification.</title>
        <authorList>
            <person name="Goeker M."/>
        </authorList>
    </citation>
    <scope>NUCLEOTIDE SEQUENCE [LARGE SCALE GENOMIC DNA]</scope>
    <source>
        <strain evidence="1 2">DSM 18773</strain>
    </source>
</reference>
<accession>A0A316DC34</accession>
<comment type="caution">
    <text evidence="1">The sequence shown here is derived from an EMBL/GenBank/DDBJ whole genome shotgun (WGS) entry which is preliminary data.</text>
</comment>
<dbReference type="SUPFAM" id="SSF56112">
    <property type="entry name" value="Protein kinase-like (PK-like)"/>
    <property type="match status" value="1"/>
</dbReference>